<evidence type="ECO:0000313" key="1">
    <source>
        <dbReference type="EMBL" id="MDO7019853.1"/>
    </source>
</evidence>
<organism evidence="1 2">
    <name type="scientific">Brachyspira innocens</name>
    <dbReference type="NCBI Taxonomy" id="13264"/>
    <lineage>
        <taxon>Bacteria</taxon>
        <taxon>Pseudomonadati</taxon>
        <taxon>Spirochaetota</taxon>
        <taxon>Spirochaetia</taxon>
        <taxon>Brachyspirales</taxon>
        <taxon>Brachyspiraceae</taxon>
        <taxon>Brachyspira</taxon>
    </lineage>
</organism>
<proteinExistence type="predicted"/>
<dbReference type="EMBL" id="JAUPBM010000027">
    <property type="protein sequence ID" value="MDO7019853.1"/>
    <property type="molecule type" value="Genomic_DNA"/>
</dbReference>
<accession>A0ABT8YVB7</accession>
<dbReference type="Pfam" id="PF06074">
    <property type="entry name" value="Portal_Mu"/>
    <property type="match status" value="1"/>
</dbReference>
<reference evidence="1" key="1">
    <citation type="submission" date="2023-07" db="EMBL/GenBank/DDBJ databases">
        <title>Mucosal microbiota of week-old chicken and adult hens.</title>
        <authorList>
            <person name="Volf J."/>
            <person name="Karasova D."/>
            <person name="Crhanova M."/>
            <person name="Faldynova M."/>
            <person name="Prikrylova H."/>
            <person name="Zeman M."/>
            <person name="Babak V."/>
            <person name="Rajova J."/>
            <person name="Rychlik I."/>
        </authorList>
    </citation>
    <scope>NUCLEOTIDE SEQUENCE</scope>
    <source>
        <strain evidence="1">ET902</strain>
    </source>
</reference>
<protein>
    <submittedName>
        <fullName evidence="1">DUF935 family protein</fullName>
    </submittedName>
</protein>
<evidence type="ECO:0000313" key="2">
    <source>
        <dbReference type="Proteomes" id="UP001175147"/>
    </source>
</evidence>
<name>A0ABT8YVB7_9SPIR</name>
<dbReference type="RefSeq" id="WP_304386017.1">
    <property type="nucleotide sequence ID" value="NZ_JAUPBL010000106.1"/>
</dbReference>
<dbReference type="InterPro" id="IPR009279">
    <property type="entry name" value="Portal_Mu"/>
</dbReference>
<gene>
    <name evidence="1" type="ORF">Q5M86_03585</name>
</gene>
<comment type="caution">
    <text evidence="1">The sequence shown here is derived from an EMBL/GenBank/DDBJ whole genome shotgun (WGS) entry which is preliminary data.</text>
</comment>
<keyword evidence="2" id="KW-1185">Reference proteome</keyword>
<sequence>MNIKETIKKIFFNKEKIKDNTPCMSEIAYSVPYSNRSEWSDFSLIQSLSPSVLANIFNDVKSGYSNKEYLELASDMELKDSHYRSVLNTRKLSILSLDIKINAGSEDKKDIEIAKSAERDILYNKTAGIYSLIFNMLDAVSKGFSVNEIIWQSENSIWKPYQYKYRDARFFKYDYINSSKLKLIDPYNTTQLYDLIENKFIIHEPKNFSGLQVLSGLAMPALFLFMLKYYDITSWAAFIDRFGYPIRIGKYGHKATEEDILTLKRAVSSIGSDFGAVIPESAILEIIESKTTQSTSDTYQKLAEFINKEISKLVLGQTMTTEDGASYSQANVHNQVREDILKADIKQIEETLNQQLIIPYCRFNFGELENYPKLELFKPDVKNIELIINAVNNLSSKGLKVKAKEIREMLGLSEPEEQDEIIGGIDETIKDNGKEDFEKNNYELNSAVLNNDISEDEYKDDYIAIEDDIINVLEKTLNKCKDFEELKKELEELTLNWNPKKQAELMAAAFFMARAKGDNDFDGEAHSVKDTNL</sequence>
<dbReference type="Proteomes" id="UP001175147">
    <property type="component" value="Unassembled WGS sequence"/>
</dbReference>